<dbReference type="InterPro" id="IPR050275">
    <property type="entry name" value="PGM_Phosphatase"/>
</dbReference>
<proteinExistence type="predicted"/>
<accession>A0A166PUV5</accession>
<reference evidence="1 2" key="1">
    <citation type="journal article" date="2016" name="Mol. Biol. Evol.">
        <title>Comparative Genomics of Early-Diverging Mushroom-Forming Fungi Provides Insights into the Origins of Lignocellulose Decay Capabilities.</title>
        <authorList>
            <person name="Nagy L.G."/>
            <person name="Riley R."/>
            <person name="Tritt A."/>
            <person name="Adam C."/>
            <person name="Daum C."/>
            <person name="Floudas D."/>
            <person name="Sun H."/>
            <person name="Yadav J.S."/>
            <person name="Pangilinan J."/>
            <person name="Larsson K.H."/>
            <person name="Matsuura K."/>
            <person name="Barry K."/>
            <person name="Labutti K."/>
            <person name="Kuo R."/>
            <person name="Ohm R.A."/>
            <person name="Bhattacharya S.S."/>
            <person name="Shirouzu T."/>
            <person name="Yoshinaga Y."/>
            <person name="Martin F.M."/>
            <person name="Grigoriev I.V."/>
            <person name="Hibbett D.S."/>
        </authorList>
    </citation>
    <scope>NUCLEOTIDE SEQUENCE [LARGE SCALE GENOMIC DNA]</scope>
    <source>
        <strain evidence="1 2">CBS 109695</strain>
    </source>
</reference>
<dbReference type="PANTHER" id="PTHR48100">
    <property type="entry name" value="BROAD-SPECIFICITY PHOSPHATASE YOR283W-RELATED"/>
    <property type="match status" value="1"/>
</dbReference>
<evidence type="ECO:0000313" key="2">
    <source>
        <dbReference type="Proteomes" id="UP000076532"/>
    </source>
</evidence>
<dbReference type="EMBL" id="KV417514">
    <property type="protein sequence ID" value="KZP26474.1"/>
    <property type="molecule type" value="Genomic_DNA"/>
</dbReference>
<dbReference type="Pfam" id="PF00300">
    <property type="entry name" value="His_Phos_1"/>
    <property type="match status" value="1"/>
</dbReference>
<dbReference type="GO" id="GO:0005737">
    <property type="term" value="C:cytoplasm"/>
    <property type="evidence" value="ECO:0007669"/>
    <property type="project" value="TreeGrafter"/>
</dbReference>
<dbReference type="Gene3D" id="3.40.50.1240">
    <property type="entry name" value="Phosphoglycerate mutase-like"/>
    <property type="match status" value="1"/>
</dbReference>
<dbReference type="SMART" id="SM00855">
    <property type="entry name" value="PGAM"/>
    <property type="match status" value="1"/>
</dbReference>
<dbReference type="InterPro" id="IPR013078">
    <property type="entry name" value="His_Pase_superF_clade-1"/>
</dbReference>
<keyword evidence="2" id="KW-1185">Reference proteome</keyword>
<evidence type="ECO:0000313" key="1">
    <source>
        <dbReference type="EMBL" id="KZP26474.1"/>
    </source>
</evidence>
<protein>
    <submittedName>
        <fullName evidence="1">Phosphoglycerate mutase-like protein</fullName>
    </submittedName>
</protein>
<dbReference type="PANTHER" id="PTHR48100:SF54">
    <property type="entry name" value="PHOSPHATASE SPAC5H10.03-RELATED"/>
    <property type="match status" value="1"/>
</dbReference>
<dbReference type="GO" id="GO:0016791">
    <property type="term" value="F:phosphatase activity"/>
    <property type="evidence" value="ECO:0007669"/>
    <property type="project" value="TreeGrafter"/>
</dbReference>
<dbReference type="OrthoDB" id="496981at2759"/>
<gene>
    <name evidence="1" type="ORF">FIBSPDRAFT_928635</name>
</gene>
<dbReference type="AlphaFoldDB" id="A0A166PUV5"/>
<dbReference type="CDD" id="cd07067">
    <property type="entry name" value="HP_PGM_like"/>
    <property type="match status" value="1"/>
</dbReference>
<dbReference type="Proteomes" id="UP000076532">
    <property type="component" value="Unassembled WGS sequence"/>
</dbReference>
<dbReference type="InterPro" id="IPR029033">
    <property type="entry name" value="His_PPase_superfam"/>
</dbReference>
<name>A0A166PUV5_9AGAM</name>
<organism evidence="1 2">
    <name type="scientific">Athelia psychrophila</name>
    <dbReference type="NCBI Taxonomy" id="1759441"/>
    <lineage>
        <taxon>Eukaryota</taxon>
        <taxon>Fungi</taxon>
        <taxon>Dikarya</taxon>
        <taxon>Basidiomycota</taxon>
        <taxon>Agaricomycotina</taxon>
        <taxon>Agaricomycetes</taxon>
        <taxon>Agaricomycetidae</taxon>
        <taxon>Atheliales</taxon>
        <taxon>Atheliaceae</taxon>
        <taxon>Athelia</taxon>
    </lineage>
</organism>
<sequence>MAPTSRIIMCRHSQAEHNVGLDDNIPDAPLTALGKQQSGALPPLIPDLQNEVDLIISSAMKRTLQSTKLGWGPAIERLGIKNVICLPQAQECNPFPCDTGSPKEHLESLDEFKDFNFELLTPDWNSNQGFYAADKVSLTNRAKWVRQYLRSRPEATIVLVAHGDILRRITCSADGDSDYQWKNAEVRIFEFDSKTVDREECYLHQRQNVSAAGGYARTSTSM</sequence>
<dbReference type="SUPFAM" id="SSF53254">
    <property type="entry name" value="Phosphoglycerate mutase-like"/>
    <property type="match status" value="1"/>
</dbReference>